<name>A0ABU0H2X9_9HYPH</name>
<evidence type="ECO:0000256" key="1">
    <source>
        <dbReference type="SAM" id="Phobius"/>
    </source>
</evidence>
<evidence type="ECO:0000313" key="3">
    <source>
        <dbReference type="EMBL" id="MDQ0436135.1"/>
    </source>
</evidence>
<evidence type="ECO:0000313" key="4">
    <source>
        <dbReference type="Proteomes" id="UP001241603"/>
    </source>
</evidence>
<gene>
    <name evidence="3" type="ORF">QO014_000505</name>
</gene>
<feature type="transmembrane region" description="Helical" evidence="1">
    <location>
        <begin position="118"/>
        <end position="149"/>
    </location>
</feature>
<keyword evidence="4" id="KW-1185">Reference proteome</keyword>
<dbReference type="EMBL" id="JAUSVO010000001">
    <property type="protein sequence ID" value="MDQ0436135.1"/>
    <property type="molecule type" value="Genomic_DNA"/>
</dbReference>
<dbReference type="PANTHER" id="PTHR40547">
    <property type="entry name" value="SLL0298 PROTEIN"/>
    <property type="match status" value="1"/>
</dbReference>
<protein>
    <submittedName>
        <fullName evidence="3">Uncharacterized protein (DUF2062 family)</fullName>
    </submittedName>
</protein>
<sequence length="172" mass="19377">MWPKRGWKRAFRYYSKRLLRMPGTPHTIAIGFATGVGLSMTPFIGFHYILSIVVAFLIRGNVLAAVLGTSIGNPLTFPVIWLATFETGNFILGLFGRAQTDPNFDKLSHRLLSQSFHHIWPIIEPMLIGSIPIGLALGAISYILIYLAARSFQSSRRERFAVRRRELHGLHS</sequence>
<organism evidence="3 4">
    <name type="scientific">Kaistia dalseonensis</name>
    <dbReference type="NCBI Taxonomy" id="410840"/>
    <lineage>
        <taxon>Bacteria</taxon>
        <taxon>Pseudomonadati</taxon>
        <taxon>Pseudomonadota</taxon>
        <taxon>Alphaproteobacteria</taxon>
        <taxon>Hyphomicrobiales</taxon>
        <taxon>Kaistiaceae</taxon>
        <taxon>Kaistia</taxon>
    </lineage>
</organism>
<feature type="transmembrane region" description="Helical" evidence="1">
    <location>
        <begin position="21"/>
        <end position="40"/>
    </location>
</feature>
<accession>A0ABU0H2X9</accession>
<dbReference type="Pfam" id="PF09835">
    <property type="entry name" value="DUF2062"/>
    <property type="match status" value="1"/>
</dbReference>
<dbReference type="RefSeq" id="WP_266347071.1">
    <property type="nucleotide sequence ID" value="NZ_JAPKNG010000001.1"/>
</dbReference>
<proteinExistence type="predicted"/>
<evidence type="ECO:0000259" key="2">
    <source>
        <dbReference type="Pfam" id="PF09835"/>
    </source>
</evidence>
<comment type="caution">
    <text evidence="3">The sequence shown here is derived from an EMBL/GenBank/DDBJ whole genome shotgun (WGS) entry which is preliminary data.</text>
</comment>
<dbReference type="Proteomes" id="UP001241603">
    <property type="component" value="Unassembled WGS sequence"/>
</dbReference>
<keyword evidence="1" id="KW-1133">Transmembrane helix</keyword>
<keyword evidence="1" id="KW-0812">Transmembrane</keyword>
<dbReference type="PANTHER" id="PTHR40547:SF1">
    <property type="entry name" value="SLL0298 PROTEIN"/>
    <property type="match status" value="1"/>
</dbReference>
<dbReference type="InterPro" id="IPR018639">
    <property type="entry name" value="DUF2062"/>
</dbReference>
<keyword evidence="1" id="KW-0472">Membrane</keyword>
<reference evidence="3 4" key="1">
    <citation type="submission" date="2023-07" db="EMBL/GenBank/DDBJ databases">
        <title>Genomic Encyclopedia of Type Strains, Phase IV (KMG-IV): sequencing the most valuable type-strain genomes for metagenomic binning, comparative biology and taxonomic classification.</title>
        <authorList>
            <person name="Goeker M."/>
        </authorList>
    </citation>
    <scope>NUCLEOTIDE SEQUENCE [LARGE SCALE GENOMIC DNA]</scope>
    <source>
        <strain evidence="3 4">B6-8</strain>
    </source>
</reference>
<feature type="domain" description="DUF2062" evidence="2">
    <location>
        <begin position="8"/>
        <end position="157"/>
    </location>
</feature>